<feature type="compositionally biased region" description="Basic and acidic residues" evidence="1">
    <location>
        <begin position="90"/>
        <end position="103"/>
    </location>
</feature>
<comment type="caution">
    <text evidence="2">The sequence shown here is derived from an EMBL/GenBank/DDBJ whole genome shotgun (WGS) entry which is preliminary data.</text>
</comment>
<dbReference type="OrthoDB" id="7874671at2"/>
<proteinExistence type="predicted"/>
<name>A0A3N4U9M8_9RHOB</name>
<evidence type="ECO:0000313" key="2">
    <source>
        <dbReference type="EMBL" id="RPE67433.1"/>
    </source>
</evidence>
<dbReference type="EMBL" id="RKQK01000002">
    <property type="protein sequence ID" value="RPE67433.1"/>
    <property type="molecule type" value="Genomic_DNA"/>
</dbReference>
<protein>
    <submittedName>
        <fullName evidence="2">Uncharacterized protein</fullName>
    </submittedName>
</protein>
<accession>A0A3N4U9M8</accession>
<reference evidence="2 3" key="1">
    <citation type="submission" date="2018-11" db="EMBL/GenBank/DDBJ databases">
        <title>Genomic Encyclopedia of Type Strains, Phase IV (KMG-IV): sequencing the most valuable type-strain genomes for metagenomic binning, comparative biology and taxonomic classification.</title>
        <authorList>
            <person name="Goeker M."/>
        </authorList>
    </citation>
    <scope>NUCLEOTIDE SEQUENCE [LARGE SCALE GENOMIC DNA]</scope>
    <source>
        <strain evidence="2 3">DSM 104731</strain>
    </source>
</reference>
<dbReference type="RefSeq" id="WP_123792874.1">
    <property type="nucleotide sequence ID" value="NZ_RKQK01000002.1"/>
</dbReference>
<evidence type="ECO:0000313" key="3">
    <source>
        <dbReference type="Proteomes" id="UP000269689"/>
    </source>
</evidence>
<dbReference type="Proteomes" id="UP000269689">
    <property type="component" value="Unassembled WGS sequence"/>
</dbReference>
<evidence type="ECO:0000256" key="1">
    <source>
        <dbReference type="SAM" id="MobiDB-lite"/>
    </source>
</evidence>
<dbReference type="AlphaFoldDB" id="A0A3N4U9M8"/>
<feature type="region of interest" description="Disordered" evidence="1">
    <location>
        <begin position="69"/>
        <end position="103"/>
    </location>
</feature>
<sequence length="103" mass="11072">MFKFLKFGRGSKSKVVIETQRQTFERLVGELNEAIAALPDMPAVTVNPVTNEISFALPDTFPDEALALPAPEPEPEGEVVEGAEAVEESTEAKVVEDKNATAA</sequence>
<organism evidence="2 3">
    <name type="scientific">Pacificibacter maritimus</name>
    <dbReference type="NCBI Taxonomy" id="762213"/>
    <lineage>
        <taxon>Bacteria</taxon>
        <taxon>Pseudomonadati</taxon>
        <taxon>Pseudomonadota</taxon>
        <taxon>Alphaproteobacteria</taxon>
        <taxon>Rhodobacterales</taxon>
        <taxon>Roseobacteraceae</taxon>
        <taxon>Pacificibacter</taxon>
    </lineage>
</organism>
<feature type="compositionally biased region" description="Acidic residues" evidence="1">
    <location>
        <begin position="73"/>
        <end position="89"/>
    </location>
</feature>
<keyword evidence="3" id="KW-1185">Reference proteome</keyword>
<gene>
    <name evidence="2" type="ORF">EDD53_1842</name>
</gene>